<dbReference type="InterPro" id="IPR037607">
    <property type="entry name" value="DGK"/>
</dbReference>
<dbReference type="EC" id="2.7.1.107" evidence="9"/>
<evidence type="ECO:0000256" key="9">
    <source>
        <dbReference type="RuleBase" id="RU361128"/>
    </source>
</evidence>
<evidence type="ECO:0000256" key="6">
    <source>
        <dbReference type="ARBA" id="ARBA00022777"/>
    </source>
</evidence>
<comment type="similarity">
    <text evidence="2 9">Belongs to the eukaryotic diacylglycerol kinase family.</text>
</comment>
<evidence type="ECO:0000256" key="4">
    <source>
        <dbReference type="ARBA" id="ARBA00022741"/>
    </source>
</evidence>
<accession>A0AAV9I6W0</accession>
<keyword evidence="4 9" id="KW-0547">Nucleotide-binding</keyword>
<keyword evidence="6 9" id="KW-0418">Kinase</keyword>
<evidence type="ECO:0000313" key="13">
    <source>
        <dbReference type="Proteomes" id="UP001300502"/>
    </source>
</evidence>
<keyword evidence="3 9" id="KW-0808">Transferase</keyword>
<dbReference type="Proteomes" id="UP001300502">
    <property type="component" value="Unassembled WGS sequence"/>
</dbReference>
<dbReference type="Pfam" id="PF00609">
    <property type="entry name" value="DAGK_acc"/>
    <property type="match status" value="1"/>
</dbReference>
<dbReference type="InterPro" id="IPR000756">
    <property type="entry name" value="Diacylglycerol_kin_accessory"/>
</dbReference>
<evidence type="ECO:0000256" key="7">
    <source>
        <dbReference type="ARBA" id="ARBA00022840"/>
    </source>
</evidence>
<dbReference type="PANTHER" id="PTHR11255:SF54">
    <property type="entry name" value="DIACYLGLYCEROL KINASE THETA"/>
    <property type="match status" value="1"/>
</dbReference>
<comment type="catalytic activity">
    <reaction evidence="9">
        <text>a 1,2-diacyl-sn-glycerol + ATP = a 1,2-diacyl-sn-glycero-3-phosphate + ADP + H(+)</text>
        <dbReference type="Rhea" id="RHEA:10272"/>
        <dbReference type="ChEBI" id="CHEBI:15378"/>
        <dbReference type="ChEBI" id="CHEBI:17815"/>
        <dbReference type="ChEBI" id="CHEBI:30616"/>
        <dbReference type="ChEBI" id="CHEBI:58608"/>
        <dbReference type="ChEBI" id="CHEBI:456216"/>
        <dbReference type="EC" id="2.7.1.107"/>
    </reaction>
</comment>
<dbReference type="GO" id="GO:0005524">
    <property type="term" value="F:ATP binding"/>
    <property type="evidence" value="ECO:0007669"/>
    <property type="project" value="UniProtKB-KW"/>
</dbReference>
<dbReference type="PROSITE" id="PS50146">
    <property type="entry name" value="DAGK"/>
    <property type="match status" value="1"/>
</dbReference>
<evidence type="ECO:0000256" key="8">
    <source>
        <dbReference type="ARBA" id="ARBA00023136"/>
    </source>
</evidence>
<evidence type="ECO:0000256" key="1">
    <source>
        <dbReference type="ARBA" id="ARBA00004370"/>
    </source>
</evidence>
<sequence length="491" mass="54480">MDTFSNNNNNNNNNGDETEQVTLEFDQQLNDDEVDTSPQRSTPPHGFHPEKSLHSVSSPSRKGYSTGLLSWFPDKILSSRHEAGEYSSYTLDDKSVQLPLLHPPQLASPKSSLYSETGAFRNDDQVASSCAEVIEECKIIAFINCDECVFDLAEDGGPEKGFQKFSSCSDLRALICGGDGTFSWVAGALQFLSISPRIAPVPLGTGNDLSRSLGWGAQYPGRARLPYIIDSVKKAYYCNIDVWQVKISANGILLDYSKNRREILNALPKEMFCKGDAPHSTSMVNSLSLGVDAEVEMRFNEERWRNPEKFKGQLLNVFLHIWHGLEGFFSCHKPVKDCIRSFQVDGKEIPIASSLESIIILNIPNYAAGGLPYKLKKATKKVLPLKEKKFLEAAVDDGLLEIVGLRNLAHVIRIRLGAGAVKLAQGRQIRIELNHGCRPLAFQVDGEPWRQNSGVIEISPGKQQPVLLGPLHRIASRKHAQFTADIRQCFV</sequence>
<dbReference type="SMART" id="SM00046">
    <property type="entry name" value="DAGKc"/>
    <property type="match status" value="1"/>
</dbReference>
<dbReference type="Gene3D" id="3.40.50.10330">
    <property type="entry name" value="Probable inorganic polyphosphate/atp-NAD kinase, domain 1"/>
    <property type="match status" value="1"/>
</dbReference>
<evidence type="ECO:0000259" key="11">
    <source>
        <dbReference type="PROSITE" id="PS50146"/>
    </source>
</evidence>
<feature type="compositionally biased region" description="Low complexity" evidence="10">
    <location>
        <begin position="1"/>
        <end position="14"/>
    </location>
</feature>
<dbReference type="AlphaFoldDB" id="A0AAV9I6W0"/>
<dbReference type="PANTHER" id="PTHR11255">
    <property type="entry name" value="DIACYLGLYCEROL KINASE"/>
    <property type="match status" value="1"/>
</dbReference>
<dbReference type="GO" id="GO:0004143">
    <property type="term" value="F:ATP-dependent diacylglycerol kinase activity"/>
    <property type="evidence" value="ECO:0007669"/>
    <property type="project" value="UniProtKB-EC"/>
</dbReference>
<proteinExistence type="inferred from homology"/>
<keyword evidence="8" id="KW-0472">Membrane</keyword>
<evidence type="ECO:0000256" key="5">
    <source>
        <dbReference type="ARBA" id="ARBA00022771"/>
    </source>
</evidence>
<dbReference type="InterPro" id="IPR001206">
    <property type="entry name" value="Diacylglycerol_kinase_cat_dom"/>
</dbReference>
<evidence type="ECO:0000313" key="12">
    <source>
        <dbReference type="EMBL" id="KAK4523444.1"/>
    </source>
</evidence>
<evidence type="ECO:0000256" key="2">
    <source>
        <dbReference type="ARBA" id="ARBA00009280"/>
    </source>
</evidence>
<keyword evidence="13" id="KW-1185">Reference proteome</keyword>
<dbReference type="GO" id="GO:0016020">
    <property type="term" value="C:membrane"/>
    <property type="evidence" value="ECO:0007669"/>
    <property type="project" value="UniProtKB-SubCell"/>
</dbReference>
<dbReference type="SUPFAM" id="SSF111331">
    <property type="entry name" value="NAD kinase/diacylglycerol kinase-like"/>
    <property type="match status" value="1"/>
</dbReference>
<comment type="caution">
    <text evidence="12">The sequence shown here is derived from an EMBL/GenBank/DDBJ whole genome shotgun (WGS) entry which is preliminary data.</text>
</comment>
<feature type="region of interest" description="Disordered" evidence="10">
    <location>
        <begin position="1"/>
        <end position="59"/>
    </location>
</feature>
<dbReference type="SMART" id="SM00045">
    <property type="entry name" value="DAGKa"/>
    <property type="match status" value="1"/>
</dbReference>
<keyword evidence="5" id="KW-0479">Metal-binding</keyword>
<dbReference type="Gene3D" id="2.60.200.40">
    <property type="match status" value="1"/>
</dbReference>
<organism evidence="12 13">
    <name type="scientific">Galdieria yellowstonensis</name>
    <dbReference type="NCBI Taxonomy" id="3028027"/>
    <lineage>
        <taxon>Eukaryota</taxon>
        <taxon>Rhodophyta</taxon>
        <taxon>Bangiophyceae</taxon>
        <taxon>Galdieriales</taxon>
        <taxon>Galdieriaceae</taxon>
        <taxon>Galdieria</taxon>
    </lineage>
</organism>
<dbReference type="GO" id="GO:0007200">
    <property type="term" value="P:phospholipase C-activating G protein-coupled receptor signaling pathway"/>
    <property type="evidence" value="ECO:0007669"/>
    <property type="project" value="InterPro"/>
</dbReference>
<dbReference type="InterPro" id="IPR016064">
    <property type="entry name" value="NAD/diacylglycerol_kinase_sf"/>
</dbReference>
<dbReference type="GO" id="GO:0008270">
    <property type="term" value="F:zinc ion binding"/>
    <property type="evidence" value="ECO:0007669"/>
    <property type="project" value="UniProtKB-KW"/>
</dbReference>
<name>A0AAV9I6W0_9RHOD</name>
<gene>
    <name evidence="12" type="ORF">GAYE_PCTG60G1340</name>
</gene>
<feature type="domain" description="DAGKc" evidence="11">
    <location>
        <begin position="148"/>
        <end position="250"/>
    </location>
</feature>
<dbReference type="InterPro" id="IPR017438">
    <property type="entry name" value="ATP-NAD_kinase_N"/>
</dbReference>
<keyword evidence="5" id="KW-0862">Zinc</keyword>
<evidence type="ECO:0000256" key="10">
    <source>
        <dbReference type="SAM" id="MobiDB-lite"/>
    </source>
</evidence>
<dbReference type="Pfam" id="PF00781">
    <property type="entry name" value="DAGK_cat"/>
    <property type="match status" value="1"/>
</dbReference>
<comment type="subcellular location">
    <subcellularLocation>
        <location evidence="1">Membrane</location>
    </subcellularLocation>
</comment>
<reference evidence="12 13" key="1">
    <citation type="submission" date="2022-07" db="EMBL/GenBank/DDBJ databases">
        <title>Genome-wide signatures of adaptation to extreme environments.</title>
        <authorList>
            <person name="Cho C.H."/>
            <person name="Yoon H.S."/>
        </authorList>
    </citation>
    <scope>NUCLEOTIDE SEQUENCE [LARGE SCALE GENOMIC DNA]</scope>
    <source>
        <strain evidence="12 13">108.79 E11</strain>
    </source>
</reference>
<evidence type="ECO:0000256" key="3">
    <source>
        <dbReference type="ARBA" id="ARBA00022679"/>
    </source>
</evidence>
<dbReference type="EMBL" id="JANCYU010000015">
    <property type="protein sequence ID" value="KAK4523444.1"/>
    <property type="molecule type" value="Genomic_DNA"/>
</dbReference>
<keyword evidence="5" id="KW-0863">Zinc-finger</keyword>
<keyword evidence="7 9" id="KW-0067">ATP-binding</keyword>
<protein>
    <recommendedName>
        <fullName evidence="9">Diacylglycerol kinase</fullName>
        <shortName evidence="9">DAG kinase</shortName>
        <ecNumber evidence="9">2.7.1.107</ecNumber>
    </recommendedName>
</protein>